<dbReference type="AlphaFoldDB" id="A0A0G4FXY2"/>
<feature type="chain" id="PRO_5005189922" description="SMP-30/Gluconolactonase/LRE-like region domain-containing protein" evidence="3">
    <location>
        <begin position="19"/>
        <end position="409"/>
    </location>
</feature>
<protein>
    <recommendedName>
        <fullName evidence="4">SMP-30/Gluconolactonase/LRE-like region domain-containing protein</fullName>
    </recommendedName>
</protein>
<reference evidence="5" key="1">
    <citation type="submission" date="2014-11" db="EMBL/GenBank/DDBJ databases">
        <authorList>
            <person name="Otto D Thomas"/>
            <person name="Naeem Raeece"/>
        </authorList>
    </citation>
    <scope>NUCLEOTIDE SEQUENCE</scope>
</reference>
<evidence type="ECO:0000259" key="4">
    <source>
        <dbReference type="Pfam" id="PF08450"/>
    </source>
</evidence>
<evidence type="ECO:0000256" key="1">
    <source>
        <dbReference type="ARBA" id="ARBA00022801"/>
    </source>
</evidence>
<dbReference type="PhylomeDB" id="A0A0G4FXY2"/>
<evidence type="ECO:0000256" key="3">
    <source>
        <dbReference type="SAM" id="SignalP"/>
    </source>
</evidence>
<sequence>MMCSRLLLTSLVIGGATSLPARAHAHASLRRVSTSSQATGATAPFETLGRVLRHDSAFDQLISEDARLEVLARGFGWSEGPLWVDARHSLLFSDVPGNRIYEWSEDGGLSVFLEPSGYSAGENVTSPLPGSNGLALDSAGRLLLCQHGARRLAVSTHPLRARDEQGEAEKEDDASGETEAAQPYTFATIAADYRGRRFNSPNDLVLHSTGAVYFTDPPYGLPQWQEDPGKELQFQGVFLLRPSETDTADSMAVEDQPPSVHNSTEAEGRLQVFVRNLTFPNGVVLSPDENTLYVSVSDGAHPFIYAYAIGADGLAADEGRIFFDRSTLGEGEGRGVTDGMAVDVDGNVFAGGDGGVAVLSPSGRLLGTLSMGQPCANVAFGGADGSTLFMTCKSHLVRVETKTKGMNLR</sequence>
<keyword evidence="1" id="KW-0378">Hydrolase</keyword>
<name>A0A0G4FXY2_9ALVE</name>
<evidence type="ECO:0000256" key="2">
    <source>
        <dbReference type="SAM" id="MobiDB-lite"/>
    </source>
</evidence>
<dbReference type="InterPro" id="IPR011042">
    <property type="entry name" value="6-blade_b-propeller_TolB-like"/>
</dbReference>
<dbReference type="PANTHER" id="PTHR47572">
    <property type="entry name" value="LIPOPROTEIN-RELATED"/>
    <property type="match status" value="1"/>
</dbReference>
<dbReference type="InterPro" id="IPR051262">
    <property type="entry name" value="SMP-30/CGR1_Lactonase"/>
</dbReference>
<dbReference type="InterPro" id="IPR013658">
    <property type="entry name" value="SGL"/>
</dbReference>
<gene>
    <name evidence="5" type="ORF">Cvel_3900</name>
</gene>
<dbReference type="Gene3D" id="2.120.10.30">
    <property type="entry name" value="TolB, C-terminal domain"/>
    <property type="match status" value="1"/>
</dbReference>
<dbReference type="GO" id="GO:0016787">
    <property type="term" value="F:hydrolase activity"/>
    <property type="evidence" value="ECO:0007669"/>
    <property type="project" value="UniProtKB-KW"/>
</dbReference>
<dbReference type="Pfam" id="PF08450">
    <property type="entry name" value="SGL"/>
    <property type="match status" value="1"/>
</dbReference>
<dbReference type="SUPFAM" id="SSF63829">
    <property type="entry name" value="Calcium-dependent phosphotriesterase"/>
    <property type="match status" value="1"/>
</dbReference>
<feature type="region of interest" description="Disordered" evidence="2">
    <location>
        <begin position="158"/>
        <end position="180"/>
    </location>
</feature>
<accession>A0A0G4FXY2</accession>
<feature type="signal peptide" evidence="3">
    <location>
        <begin position="1"/>
        <end position="18"/>
    </location>
</feature>
<evidence type="ECO:0000313" key="5">
    <source>
        <dbReference type="EMBL" id="CEM20292.1"/>
    </source>
</evidence>
<dbReference type="VEuPathDB" id="CryptoDB:Cvel_3900"/>
<dbReference type="EMBL" id="CDMZ01000728">
    <property type="protein sequence ID" value="CEM20292.1"/>
    <property type="molecule type" value="Genomic_DNA"/>
</dbReference>
<feature type="domain" description="SMP-30/Gluconolactonase/LRE-like region" evidence="4">
    <location>
        <begin position="77"/>
        <end position="392"/>
    </location>
</feature>
<organism evidence="5">
    <name type="scientific">Chromera velia CCMP2878</name>
    <dbReference type="NCBI Taxonomy" id="1169474"/>
    <lineage>
        <taxon>Eukaryota</taxon>
        <taxon>Sar</taxon>
        <taxon>Alveolata</taxon>
        <taxon>Colpodellida</taxon>
        <taxon>Chromeraceae</taxon>
        <taxon>Chromera</taxon>
    </lineage>
</organism>
<proteinExistence type="predicted"/>
<dbReference type="PANTHER" id="PTHR47572:SF4">
    <property type="entry name" value="LACTONASE DRP35"/>
    <property type="match status" value="1"/>
</dbReference>
<keyword evidence="3" id="KW-0732">Signal</keyword>